<comment type="caution">
    <text evidence="6">The sequence shown here is derived from an EMBL/GenBank/DDBJ whole genome shotgun (WGS) entry which is preliminary data.</text>
</comment>
<dbReference type="EMBL" id="JANIGO010000002">
    <property type="protein sequence ID" value="MCQ8896486.1"/>
    <property type="molecule type" value="Genomic_DNA"/>
</dbReference>
<sequence length="301" mass="32923">MPSRLPKYSASKLPSLQELIAFEAIARHNSFSKAADELSVTQSAISHRMQQLESRLGATLFQRQSGQTALTPAGAAFLPGVQLVLASVEKAVATLQVSSLQRVRLSLPPMVGSHLVSHYLTAFQREYPNIDLEISITGTYVNLKGGEADVGVRMGTADDWPALVKRRFLDVSLVAVSSPAYLKVNPWIAEPASMPKATLLRQSVFSWRDWFAAQGMDCEEPQRGPFYSDVYLLLQACELAQGIALVPKALVEPKLEDGKLVQLSDFALNTGKQFYVCASPAALEQTQVQRLYNWLAAQAAS</sequence>
<name>A0ABT1WG42_9BURK</name>
<reference evidence="6 7" key="1">
    <citation type="submission" date="2022-07" db="EMBL/GenBank/DDBJ databases">
        <authorList>
            <person name="Xamxidin M."/>
            <person name="Wu M."/>
        </authorList>
    </citation>
    <scope>NUCLEOTIDE SEQUENCE [LARGE SCALE GENOMIC DNA]</scope>
    <source>
        <strain evidence="6 7">NBRC 111650</strain>
    </source>
</reference>
<dbReference type="PRINTS" id="PR00039">
    <property type="entry name" value="HTHLYSR"/>
</dbReference>
<dbReference type="InterPro" id="IPR000847">
    <property type="entry name" value="LysR_HTH_N"/>
</dbReference>
<dbReference type="SUPFAM" id="SSF53850">
    <property type="entry name" value="Periplasmic binding protein-like II"/>
    <property type="match status" value="1"/>
</dbReference>
<keyword evidence="7" id="KW-1185">Reference proteome</keyword>
<dbReference type="Pfam" id="PF00126">
    <property type="entry name" value="HTH_1"/>
    <property type="match status" value="1"/>
</dbReference>
<protein>
    <submittedName>
        <fullName evidence="6">LysR substrate-binding domain-containing protein</fullName>
    </submittedName>
</protein>
<dbReference type="InterPro" id="IPR036388">
    <property type="entry name" value="WH-like_DNA-bd_sf"/>
</dbReference>
<dbReference type="Gene3D" id="1.10.10.10">
    <property type="entry name" value="Winged helix-like DNA-binding domain superfamily/Winged helix DNA-binding domain"/>
    <property type="match status" value="1"/>
</dbReference>
<dbReference type="PANTHER" id="PTHR30537:SF26">
    <property type="entry name" value="GLYCINE CLEAVAGE SYSTEM TRANSCRIPTIONAL ACTIVATOR"/>
    <property type="match status" value="1"/>
</dbReference>
<evidence type="ECO:0000256" key="2">
    <source>
        <dbReference type="ARBA" id="ARBA00023015"/>
    </source>
</evidence>
<evidence type="ECO:0000256" key="4">
    <source>
        <dbReference type="ARBA" id="ARBA00023163"/>
    </source>
</evidence>
<dbReference type="PROSITE" id="PS50931">
    <property type="entry name" value="HTH_LYSR"/>
    <property type="match status" value="1"/>
</dbReference>
<dbReference type="Pfam" id="PF03466">
    <property type="entry name" value="LysR_substrate"/>
    <property type="match status" value="1"/>
</dbReference>
<keyword evidence="3" id="KW-0238">DNA-binding</keyword>
<proteinExistence type="inferred from homology"/>
<evidence type="ECO:0000259" key="5">
    <source>
        <dbReference type="PROSITE" id="PS50931"/>
    </source>
</evidence>
<dbReference type="Proteomes" id="UP001204142">
    <property type="component" value="Unassembled WGS sequence"/>
</dbReference>
<comment type="similarity">
    <text evidence="1">Belongs to the LysR transcriptional regulatory family.</text>
</comment>
<accession>A0ABT1WG42</accession>
<keyword evidence="4" id="KW-0804">Transcription</keyword>
<evidence type="ECO:0000256" key="1">
    <source>
        <dbReference type="ARBA" id="ARBA00009437"/>
    </source>
</evidence>
<gene>
    <name evidence="6" type="ORF">NQT62_08585</name>
</gene>
<dbReference type="InterPro" id="IPR036390">
    <property type="entry name" value="WH_DNA-bd_sf"/>
</dbReference>
<feature type="domain" description="HTH lysR-type" evidence="5">
    <location>
        <begin position="14"/>
        <end position="71"/>
    </location>
</feature>
<keyword evidence="2" id="KW-0805">Transcription regulation</keyword>
<dbReference type="RefSeq" id="WP_256764264.1">
    <property type="nucleotide sequence ID" value="NZ_JANIGO010000002.1"/>
</dbReference>
<evidence type="ECO:0000256" key="3">
    <source>
        <dbReference type="ARBA" id="ARBA00023125"/>
    </source>
</evidence>
<evidence type="ECO:0000313" key="6">
    <source>
        <dbReference type="EMBL" id="MCQ8896486.1"/>
    </source>
</evidence>
<organism evidence="6 7">
    <name type="scientific">Limnobacter humi</name>
    <dbReference type="NCBI Taxonomy" id="1778671"/>
    <lineage>
        <taxon>Bacteria</taxon>
        <taxon>Pseudomonadati</taxon>
        <taxon>Pseudomonadota</taxon>
        <taxon>Betaproteobacteria</taxon>
        <taxon>Burkholderiales</taxon>
        <taxon>Burkholderiaceae</taxon>
        <taxon>Limnobacter</taxon>
    </lineage>
</organism>
<dbReference type="InterPro" id="IPR058163">
    <property type="entry name" value="LysR-type_TF_proteobact-type"/>
</dbReference>
<dbReference type="Gene3D" id="3.40.190.290">
    <property type="match status" value="1"/>
</dbReference>
<dbReference type="PANTHER" id="PTHR30537">
    <property type="entry name" value="HTH-TYPE TRANSCRIPTIONAL REGULATOR"/>
    <property type="match status" value="1"/>
</dbReference>
<evidence type="ECO:0000313" key="7">
    <source>
        <dbReference type="Proteomes" id="UP001204142"/>
    </source>
</evidence>
<dbReference type="SUPFAM" id="SSF46785">
    <property type="entry name" value="Winged helix' DNA-binding domain"/>
    <property type="match status" value="1"/>
</dbReference>
<dbReference type="InterPro" id="IPR005119">
    <property type="entry name" value="LysR_subst-bd"/>
</dbReference>